<evidence type="ECO:0000259" key="11">
    <source>
        <dbReference type="Pfam" id="PF01529"/>
    </source>
</evidence>
<feature type="transmembrane region" description="Helical" evidence="10">
    <location>
        <begin position="327"/>
        <end position="348"/>
    </location>
</feature>
<feature type="transmembrane region" description="Helical" evidence="10">
    <location>
        <begin position="104"/>
        <end position="121"/>
    </location>
</feature>
<gene>
    <name evidence="12" type="ORF">CAPTEDRAFT_173805</name>
</gene>
<evidence type="ECO:0000256" key="4">
    <source>
        <dbReference type="ARBA" id="ARBA00022989"/>
    </source>
</evidence>
<reference evidence="13" key="3">
    <citation type="submission" date="2015-06" db="UniProtKB">
        <authorList>
            <consortium name="EnsemblMetazoa"/>
        </authorList>
    </citation>
    <scope>IDENTIFICATION</scope>
</reference>
<evidence type="ECO:0000256" key="8">
    <source>
        <dbReference type="ARBA" id="ARBA00023288"/>
    </source>
</evidence>
<dbReference type="InterPro" id="IPR001594">
    <property type="entry name" value="Palmitoyltrfase_DHHC"/>
</dbReference>
<dbReference type="Pfam" id="PF01529">
    <property type="entry name" value="DHHC"/>
    <property type="match status" value="1"/>
</dbReference>
<sequence length="407" mass="45651">MGIEGHPSEVLCCCEYINAAGEKSHMITCCCNCEALDSACDKCITCRALPSNEIIQFITVCEDRCRVPWCSGKGAFSIRLDVAMPIFLVPSCLVFATLNWTCTLLGLAAIPSALFLFHRLWSQAPGRRRSKLFYVWGISSSLFMFCTFETVVIGYREVLLWENMLLITLFVLLMFMLKRTKQNPGFLATGQFVQGSMDGSGDHSVLNVEEDRFYDASAITWVDSRPIKGGKLSTWCTDCQVMKTPRSGHCPICEACVHGRDHHCVWIDGCVGAYNHQSFFTSLVLFVISAFYGSHLTFTTICTPTMYADWFLVPLDCRFLYADFPTALAFVCGCYSLAAGCLMAVLLLHQCLLISQNLTSQELHTAHRRGWTVAYLFAKNNTNNRGLLQNWILFLSGRRKLSATYLI</sequence>
<dbReference type="PANTHER" id="PTHR22883">
    <property type="entry name" value="ZINC FINGER DHHC DOMAIN CONTAINING PROTEIN"/>
    <property type="match status" value="1"/>
</dbReference>
<dbReference type="STRING" id="283909.R7U447"/>
<dbReference type="OrthoDB" id="430659at2759"/>
<evidence type="ECO:0000256" key="1">
    <source>
        <dbReference type="ARBA" id="ARBA00004166"/>
    </source>
</evidence>
<evidence type="ECO:0000256" key="3">
    <source>
        <dbReference type="ARBA" id="ARBA00022692"/>
    </source>
</evidence>
<evidence type="ECO:0000256" key="2">
    <source>
        <dbReference type="ARBA" id="ARBA00022679"/>
    </source>
</evidence>
<dbReference type="EMBL" id="AMQN01010696">
    <property type="status" value="NOT_ANNOTATED_CDS"/>
    <property type="molecule type" value="Genomic_DNA"/>
</dbReference>
<reference evidence="12 14" key="2">
    <citation type="journal article" date="2013" name="Nature">
        <title>Insights into bilaterian evolution from three spiralian genomes.</title>
        <authorList>
            <person name="Simakov O."/>
            <person name="Marletaz F."/>
            <person name="Cho S.J."/>
            <person name="Edsinger-Gonzales E."/>
            <person name="Havlak P."/>
            <person name="Hellsten U."/>
            <person name="Kuo D.H."/>
            <person name="Larsson T."/>
            <person name="Lv J."/>
            <person name="Arendt D."/>
            <person name="Savage R."/>
            <person name="Osoegawa K."/>
            <person name="de Jong P."/>
            <person name="Grimwood J."/>
            <person name="Chapman J.A."/>
            <person name="Shapiro H."/>
            <person name="Aerts A."/>
            <person name="Otillar R.P."/>
            <person name="Terry A.Y."/>
            <person name="Boore J.L."/>
            <person name="Grigoriev I.V."/>
            <person name="Lindberg D.R."/>
            <person name="Seaver E.C."/>
            <person name="Weisblat D.A."/>
            <person name="Putnam N.H."/>
            <person name="Rokhsar D.S."/>
        </authorList>
    </citation>
    <scope>NUCLEOTIDE SEQUENCE</scope>
    <source>
        <strain evidence="12 14">I ESC-2004</strain>
    </source>
</reference>
<name>R7U447_CAPTE</name>
<reference evidence="14" key="1">
    <citation type="submission" date="2012-12" db="EMBL/GenBank/DDBJ databases">
        <authorList>
            <person name="Hellsten U."/>
            <person name="Grimwood J."/>
            <person name="Chapman J.A."/>
            <person name="Shapiro H."/>
            <person name="Aerts A."/>
            <person name="Otillar R.P."/>
            <person name="Terry A.Y."/>
            <person name="Boore J.L."/>
            <person name="Simakov O."/>
            <person name="Marletaz F."/>
            <person name="Cho S.-J."/>
            <person name="Edsinger-Gonzales E."/>
            <person name="Havlak P."/>
            <person name="Kuo D.-H."/>
            <person name="Larsson T."/>
            <person name="Lv J."/>
            <person name="Arendt D."/>
            <person name="Savage R."/>
            <person name="Osoegawa K."/>
            <person name="de Jong P."/>
            <person name="Lindberg D.R."/>
            <person name="Seaver E.C."/>
            <person name="Weisblat D.A."/>
            <person name="Putnam N.H."/>
            <person name="Grigoriev I.V."/>
            <person name="Rokhsar D.S."/>
        </authorList>
    </citation>
    <scope>NUCLEOTIDE SEQUENCE</scope>
    <source>
        <strain evidence="14">I ESC-2004</strain>
    </source>
</reference>
<dbReference type="EnsemblMetazoa" id="CapteT173805">
    <property type="protein sequence ID" value="CapteP173805"/>
    <property type="gene ID" value="CapteG173805"/>
</dbReference>
<dbReference type="GO" id="GO:0005794">
    <property type="term" value="C:Golgi apparatus"/>
    <property type="evidence" value="ECO:0007669"/>
    <property type="project" value="UniProtKB-SubCell"/>
</dbReference>
<comment type="similarity">
    <text evidence="10">Belongs to the DHHC palmitoyltransferase family.</text>
</comment>
<accession>R7U447</accession>
<evidence type="ECO:0000256" key="6">
    <source>
        <dbReference type="ARBA" id="ARBA00023136"/>
    </source>
</evidence>
<dbReference type="EMBL" id="KB308420">
    <property type="protein sequence ID" value="ELT97935.1"/>
    <property type="molecule type" value="Genomic_DNA"/>
</dbReference>
<evidence type="ECO:0000313" key="12">
    <source>
        <dbReference type="EMBL" id="ELT97935.1"/>
    </source>
</evidence>
<feature type="transmembrane region" description="Helical" evidence="10">
    <location>
        <begin position="283"/>
        <end position="307"/>
    </location>
</feature>
<dbReference type="GO" id="GO:0019706">
    <property type="term" value="F:protein-cysteine S-palmitoyltransferase activity"/>
    <property type="evidence" value="ECO:0007669"/>
    <property type="project" value="UniProtKB-EC"/>
</dbReference>
<keyword evidence="5" id="KW-0333">Golgi apparatus</keyword>
<dbReference type="PROSITE" id="PS50216">
    <property type="entry name" value="DHHC"/>
    <property type="match status" value="1"/>
</dbReference>
<keyword evidence="3 10" id="KW-0812">Transmembrane</keyword>
<dbReference type="HOGENOM" id="CLU_055455_0_0_1"/>
<organism evidence="12">
    <name type="scientific">Capitella teleta</name>
    <name type="common">Polychaete worm</name>
    <dbReference type="NCBI Taxonomy" id="283909"/>
    <lineage>
        <taxon>Eukaryota</taxon>
        <taxon>Metazoa</taxon>
        <taxon>Spiralia</taxon>
        <taxon>Lophotrochozoa</taxon>
        <taxon>Annelida</taxon>
        <taxon>Polychaeta</taxon>
        <taxon>Sedentaria</taxon>
        <taxon>Scolecida</taxon>
        <taxon>Capitellidae</taxon>
        <taxon>Capitella</taxon>
    </lineage>
</organism>
<evidence type="ECO:0000256" key="5">
    <source>
        <dbReference type="ARBA" id="ARBA00023034"/>
    </source>
</evidence>
<comment type="subcellular location">
    <subcellularLocation>
        <location evidence="1">Golgi apparatus</location>
        <location evidence="1">trans-Golgi network membrane</location>
        <topology evidence="1">Multi-pass membrane protein</topology>
    </subcellularLocation>
</comment>
<evidence type="ECO:0000256" key="7">
    <source>
        <dbReference type="ARBA" id="ARBA00023139"/>
    </source>
</evidence>
<protein>
    <recommendedName>
        <fullName evidence="10">Palmitoyltransferase</fullName>
        <ecNumber evidence="10">2.3.1.225</ecNumber>
    </recommendedName>
</protein>
<keyword evidence="6 10" id="KW-0472">Membrane</keyword>
<dbReference type="GO" id="GO:0005783">
    <property type="term" value="C:endoplasmic reticulum"/>
    <property type="evidence" value="ECO:0007669"/>
    <property type="project" value="TreeGrafter"/>
</dbReference>
<dbReference type="PANTHER" id="PTHR22883:SF475">
    <property type="entry name" value="PALMITOYLTRANSFERASE ZDHHC23"/>
    <property type="match status" value="1"/>
</dbReference>
<evidence type="ECO:0000256" key="10">
    <source>
        <dbReference type="RuleBase" id="RU079119"/>
    </source>
</evidence>
<comment type="domain">
    <text evidence="10">The DHHC domain is required for palmitoyltransferase activity.</text>
</comment>
<dbReference type="GO" id="GO:0006612">
    <property type="term" value="P:protein targeting to membrane"/>
    <property type="evidence" value="ECO:0007669"/>
    <property type="project" value="TreeGrafter"/>
</dbReference>
<dbReference type="OMA" id="GNWSEFM"/>
<dbReference type="InterPro" id="IPR039859">
    <property type="entry name" value="PFA4/ZDH16/20/ERF2-like"/>
</dbReference>
<evidence type="ECO:0000313" key="14">
    <source>
        <dbReference type="Proteomes" id="UP000014760"/>
    </source>
</evidence>
<evidence type="ECO:0000256" key="9">
    <source>
        <dbReference type="ARBA" id="ARBA00023315"/>
    </source>
</evidence>
<proteinExistence type="inferred from homology"/>
<comment type="catalytic activity">
    <reaction evidence="10">
        <text>L-cysteinyl-[protein] + hexadecanoyl-CoA = S-hexadecanoyl-L-cysteinyl-[protein] + CoA</text>
        <dbReference type="Rhea" id="RHEA:36683"/>
        <dbReference type="Rhea" id="RHEA-COMP:10131"/>
        <dbReference type="Rhea" id="RHEA-COMP:11032"/>
        <dbReference type="ChEBI" id="CHEBI:29950"/>
        <dbReference type="ChEBI" id="CHEBI:57287"/>
        <dbReference type="ChEBI" id="CHEBI:57379"/>
        <dbReference type="ChEBI" id="CHEBI:74151"/>
        <dbReference type="EC" id="2.3.1.225"/>
    </reaction>
</comment>
<dbReference type="FunCoup" id="R7U447">
    <property type="interactions" value="533"/>
</dbReference>
<feature type="transmembrane region" description="Helical" evidence="10">
    <location>
        <begin position="159"/>
        <end position="177"/>
    </location>
</feature>
<feature type="transmembrane region" description="Helical" evidence="10">
    <location>
        <begin position="133"/>
        <end position="153"/>
    </location>
</feature>
<keyword evidence="4 10" id="KW-1133">Transmembrane helix</keyword>
<dbReference type="AlphaFoldDB" id="R7U447"/>
<keyword evidence="9 10" id="KW-0012">Acyltransferase</keyword>
<dbReference type="Proteomes" id="UP000014760">
    <property type="component" value="Unassembled WGS sequence"/>
</dbReference>
<keyword evidence="7" id="KW-0564">Palmitate</keyword>
<feature type="domain" description="Palmitoyltransferase DHHC" evidence="11">
    <location>
        <begin position="233"/>
        <end position="363"/>
    </location>
</feature>
<evidence type="ECO:0000313" key="13">
    <source>
        <dbReference type="EnsemblMetazoa" id="CapteP173805"/>
    </source>
</evidence>
<keyword evidence="2 10" id="KW-0808">Transferase</keyword>
<keyword evidence="8" id="KW-0449">Lipoprotein</keyword>
<keyword evidence="14" id="KW-1185">Reference proteome</keyword>
<dbReference type="EC" id="2.3.1.225" evidence="10"/>